<accession>A0ABU1LT24</accession>
<organism evidence="1 2">
    <name type="scientific">Paraburkholderia terricola</name>
    <dbReference type="NCBI Taxonomy" id="169427"/>
    <lineage>
        <taxon>Bacteria</taxon>
        <taxon>Pseudomonadati</taxon>
        <taxon>Pseudomonadota</taxon>
        <taxon>Betaproteobacteria</taxon>
        <taxon>Burkholderiales</taxon>
        <taxon>Burkholderiaceae</taxon>
        <taxon>Paraburkholderia</taxon>
    </lineage>
</organism>
<evidence type="ECO:0000313" key="1">
    <source>
        <dbReference type="EMBL" id="MDR6409685.1"/>
    </source>
</evidence>
<proteinExistence type="predicted"/>
<reference evidence="1 2" key="1">
    <citation type="submission" date="2023-07" db="EMBL/GenBank/DDBJ databases">
        <title>Sorghum-associated microbial communities from plants grown in Nebraska, USA.</title>
        <authorList>
            <person name="Schachtman D."/>
        </authorList>
    </citation>
    <scope>NUCLEOTIDE SEQUENCE [LARGE SCALE GENOMIC DNA]</scope>
    <source>
        <strain evidence="1 2">DS1316</strain>
    </source>
</reference>
<keyword evidence="2" id="KW-1185">Reference proteome</keyword>
<dbReference type="EMBL" id="JAVDRP010000005">
    <property type="protein sequence ID" value="MDR6409685.1"/>
    <property type="molecule type" value="Genomic_DNA"/>
</dbReference>
<evidence type="ECO:0000313" key="2">
    <source>
        <dbReference type="Proteomes" id="UP001264340"/>
    </source>
</evidence>
<comment type="caution">
    <text evidence="1">The sequence shown here is derived from an EMBL/GenBank/DDBJ whole genome shotgun (WGS) entry which is preliminary data.</text>
</comment>
<dbReference type="Proteomes" id="UP001264340">
    <property type="component" value="Unassembled WGS sequence"/>
</dbReference>
<sequence>MATHSNTPDLNEILCHAEVSSFPSDYRIDGLSPEHPIWPVDGSCAGDGPFPVYCLAIGDRVRCPMHPAANHSARTIGMYGEACGVVCDDCKAVYTARKLPTNEPLAEGHPAKSLIYPDTFVCTEDVTAIMPVGYKLECIEDFYPIWAADLKDGPFTLSSHGVGDPVLCPTHLTQHPPARTIGGEWATGIVCDECKSVYARPSIIPDWAMTKISCIPHYRQDKVILLSVNVAGEADDDCAE</sequence>
<protein>
    <submittedName>
        <fullName evidence="1">Uncharacterized protein</fullName>
    </submittedName>
</protein>
<name>A0ABU1LT24_9BURK</name>
<dbReference type="RefSeq" id="WP_310121412.1">
    <property type="nucleotide sequence ID" value="NZ_JAVDRP010000005.1"/>
</dbReference>
<gene>
    <name evidence="1" type="ORF">J2804_003090</name>
</gene>